<protein>
    <submittedName>
        <fullName evidence="1">Uncharacterized protein</fullName>
    </submittedName>
</protein>
<dbReference type="KEGG" id="sarg:HKX69_05715"/>
<evidence type="ECO:0000313" key="1">
    <source>
        <dbReference type="EMBL" id="QJS09080.1"/>
    </source>
</evidence>
<evidence type="ECO:0000313" key="2">
    <source>
        <dbReference type="Proteomes" id="UP000502641"/>
    </source>
</evidence>
<organism evidence="1 2">
    <name type="scientific">Streptomyces argyrophylli</name>
    <dbReference type="NCBI Taxonomy" id="2726118"/>
    <lineage>
        <taxon>Bacteria</taxon>
        <taxon>Bacillati</taxon>
        <taxon>Actinomycetota</taxon>
        <taxon>Actinomycetes</taxon>
        <taxon>Kitasatosporales</taxon>
        <taxon>Streptomycetaceae</taxon>
        <taxon>Streptomyces</taxon>
    </lineage>
</organism>
<accession>A0A6M4PJG2</accession>
<reference evidence="1 2" key="1">
    <citation type="submission" date="2020-05" db="EMBL/GenBank/DDBJ databases">
        <authorList>
            <person name="Li K."/>
        </authorList>
    </citation>
    <scope>NUCLEOTIDE SEQUENCE [LARGE SCALE GENOMIC DNA]</scope>
    <source>
        <strain evidence="2">jing01</strain>
    </source>
</reference>
<sequence length="59" mass="6344">MTLEAHAEIISAAIRAAYEDGYELDDGDGGPIYVLELNEIDNGRMGAFTTIDVPPPSFT</sequence>
<dbReference type="Proteomes" id="UP000502641">
    <property type="component" value="Chromosome"/>
</dbReference>
<dbReference type="EMBL" id="CP053189">
    <property type="protein sequence ID" value="QJS09080.1"/>
    <property type="molecule type" value="Genomic_DNA"/>
</dbReference>
<keyword evidence="2" id="KW-1185">Reference proteome</keyword>
<name>A0A6M4PJG2_9ACTN</name>
<dbReference type="AlphaFoldDB" id="A0A6M4PJG2"/>
<gene>
    <name evidence="1" type="ORF">HKX69_05715</name>
</gene>
<dbReference type="RefSeq" id="WP_171151217.1">
    <property type="nucleotide sequence ID" value="NZ_CP053189.1"/>
</dbReference>
<proteinExistence type="predicted"/>